<dbReference type="InterPro" id="IPR022075">
    <property type="entry name" value="Symplekin_C"/>
</dbReference>
<dbReference type="InterPro" id="IPR016024">
    <property type="entry name" value="ARM-type_fold"/>
</dbReference>
<evidence type="ECO:0000256" key="5">
    <source>
        <dbReference type="SAM" id="MobiDB-lite"/>
    </source>
</evidence>
<dbReference type="InterPro" id="IPR032460">
    <property type="entry name" value="Symplekin/Pta1_N"/>
</dbReference>
<feature type="compositionally biased region" description="Polar residues" evidence="5">
    <location>
        <begin position="502"/>
        <end position="516"/>
    </location>
</feature>
<gene>
    <name evidence="8" type="ORF">BWQ96_03278</name>
</gene>
<dbReference type="PANTHER" id="PTHR15245">
    <property type="entry name" value="SYMPLEKIN-RELATED"/>
    <property type="match status" value="1"/>
</dbReference>
<evidence type="ECO:0000259" key="6">
    <source>
        <dbReference type="Pfam" id="PF11935"/>
    </source>
</evidence>
<keyword evidence="4" id="KW-0175">Coiled coil</keyword>
<dbReference type="PANTHER" id="PTHR15245:SF20">
    <property type="entry name" value="SYMPLEKIN"/>
    <property type="match status" value="1"/>
</dbReference>
<name>A0A2V3J0P8_9FLOR</name>
<dbReference type="Pfam" id="PF12295">
    <property type="entry name" value="Symplekin_C"/>
    <property type="match status" value="1"/>
</dbReference>
<dbReference type="GO" id="GO:0006397">
    <property type="term" value="P:mRNA processing"/>
    <property type="evidence" value="ECO:0007669"/>
    <property type="project" value="UniProtKB-KW"/>
</dbReference>
<dbReference type="InterPro" id="IPR021850">
    <property type="entry name" value="Symplekin/Pta1"/>
</dbReference>
<organism evidence="8 9">
    <name type="scientific">Gracilariopsis chorda</name>
    <dbReference type="NCBI Taxonomy" id="448386"/>
    <lineage>
        <taxon>Eukaryota</taxon>
        <taxon>Rhodophyta</taxon>
        <taxon>Florideophyceae</taxon>
        <taxon>Rhodymeniophycidae</taxon>
        <taxon>Gracilariales</taxon>
        <taxon>Gracilariaceae</taxon>
        <taxon>Gracilariopsis</taxon>
    </lineage>
</organism>
<comment type="subcellular location">
    <subcellularLocation>
        <location evidence="1">Nucleus</location>
    </subcellularLocation>
</comment>
<feature type="compositionally biased region" description="Basic and acidic residues" evidence="5">
    <location>
        <begin position="704"/>
        <end position="726"/>
    </location>
</feature>
<feature type="domain" description="Symplekin/Pta1 N-terminal" evidence="6">
    <location>
        <begin position="108"/>
        <end position="315"/>
    </location>
</feature>
<dbReference type="STRING" id="448386.A0A2V3J0P8"/>
<reference evidence="8 9" key="1">
    <citation type="journal article" date="2018" name="Mol. Biol. Evol.">
        <title>Analysis of the draft genome of the red seaweed Gracilariopsis chorda provides insights into genome size evolution in Rhodophyta.</title>
        <authorList>
            <person name="Lee J."/>
            <person name="Yang E.C."/>
            <person name="Graf L."/>
            <person name="Yang J.H."/>
            <person name="Qiu H."/>
            <person name="Zel Zion U."/>
            <person name="Chan C.X."/>
            <person name="Stephens T.G."/>
            <person name="Weber A.P.M."/>
            <person name="Boo G.H."/>
            <person name="Boo S.M."/>
            <person name="Kim K.M."/>
            <person name="Shin Y."/>
            <person name="Jung M."/>
            <person name="Lee S.J."/>
            <person name="Yim H.S."/>
            <person name="Lee J.H."/>
            <person name="Bhattacharya D."/>
            <person name="Yoon H.S."/>
        </authorList>
    </citation>
    <scope>NUCLEOTIDE SEQUENCE [LARGE SCALE GENOMIC DNA]</scope>
    <source>
        <strain evidence="8 9">SKKU-2015</strain>
        <tissue evidence="8">Whole body</tissue>
    </source>
</reference>
<evidence type="ECO:0000256" key="3">
    <source>
        <dbReference type="ARBA" id="ARBA00023242"/>
    </source>
</evidence>
<evidence type="ECO:0000256" key="4">
    <source>
        <dbReference type="SAM" id="Coils"/>
    </source>
</evidence>
<dbReference type="InterPro" id="IPR011989">
    <property type="entry name" value="ARM-like"/>
</dbReference>
<comment type="caution">
    <text evidence="8">The sequence shown here is derived from an EMBL/GenBank/DDBJ whole genome shotgun (WGS) entry which is preliminary data.</text>
</comment>
<dbReference type="GO" id="GO:0005847">
    <property type="term" value="C:mRNA cleavage and polyadenylation specificity factor complex"/>
    <property type="evidence" value="ECO:0007669"/>
    <property type="project" value="TreeGrafter"/>
</dbReference>
<sequence>MATAAEIVERAKAHLEDARDPNLDVSARVEAFDELRAALLDARRARATPEDLLPTFDALCTAAISDPSHHIRSVVPQAVEDLCLRDLRSFTPTGTDYLSRSLNDEHVLVAKRAVRTLTILFRRLIGFVASVGVGEDTFPESRLKKWFHMEERAISYIEALDDGLRKVAVKFTETVVLALSFSGSAGSADHFTLDYLLKKRSESHILDVSTLEGEGVRCVKQVVKLLHAGLEGLIKSVKSDSSTFRGLPPPSFMTAIAVLSNLVRRRRKILQFTLPPLLDVVYAITGSRGAPSRAFQDLSESQKQSIINVLRFSLRAMFAYPHARSGRAGADISAATTDLSNYEKEQEFLRKRMAKAAAAKAAAAKAAEQAAQPAAQHASGLVGIPSHAPDVHIRPIPERGPPEHQVVHKAESMSGVKNETMMQKVNSHSTPHLPMKRPRSTPQAQIQQHWPRLSPQEAMAATRALVQSMPHKEVVNFIMTRILLNIPPAETVPGASMFANRNSQSATIPTGEPSSKQMRKSRFGSTNNERKGASIPKKAVPKYKVAPPVIVPRFSDEAIEQMVAMCCRRIMSREEEALSSGAGPLRLQLLSRLLAELALRDTEAAKKFCEEACEYIVKNIDRNTSLAIAWLHRLIVLEEVSRLDLSASVQECIENDFRLSEFQTAIQQWTARNVLIDKEKGNINGIKDARSSAKEDMSMDTAENAEKTDEGSEVHEAREGLKENIEARSGAELPTIQEESRKEKKEHSDEKSSEDGPNSKNNVGADEDPAKKIVLMNGQSDARSHDAKINVEGKSNLKVAEITGQSEDYEERNKEEEEEVRLRKGVERYARVLNMLLRALVEQKDESSTGFYVMVTEAPLLPLSTIDLLRELCMDFSRRKLGLYAMRRIISERPGEDRWVCLNHLLSFAFHADEVLRGPAIRLLANQIFAETGTEVAEAIEQRATQALENAVTQEGAEESDLDRDSKLITALCGKKHELLSVLASSYAVASLAKRKVLLSRARELVEHVGVTSKYVLELIGGKLAPSEQFSLSAERFFSGTTQLAVEVLRVLVKKLRKPSEEVVKAALERYERNNNAELIIPVLPGLSKEAILLHLAELVEQVTRPAELDGENGEQKIPNGEKSSTRTSTGFKNVVSLITSNRPPSISPEDLLVELHKIEPTAGVAAAILACFESKAVFQREVVAQAVQQILEMTTVPDLFMRTVHLARIFHPDLEKYITETVMKRLIEKNVWSNSLVWEGFLKYCADIKIKSVKLLLSLPVSQLQDALEKQKSLTSIFEELLSDPKKAKRLGNTRKREVIRGAIIKLRKSRKK</sequence>
<evidence type="ECO:0000256" key="2">
    <source>
        <dbReference type="ARBA" id="ARBA00022664"/>
    </source>
</evidence>
<keyword evidence="2" id="KW-0507">mRNA processing</keyword>
<feature type="coiled-coil region" evidence="4">
    <location>
        <begin position="332"/>
        <end position="359"/>
    </location>
</feature>
<feature type="region of interest" description="Disordered" evidence="5">
    <location>
        <begin position="502"/>
        <end position="538"/>
    </location>
</feature>
<feature type="compositionally biased region" description="Basic and acidic residues" evidence="5">
    <location>
        <begin position="688"/>
        <end position="697"/>
    </location>
</feature>
<dbReference type="EMBL" id="NBIV01000031">
    <property type="protein sequence ID" value="PXF46940.1"/>
    <property type="molecule type" value="Genomic_DNA"/>
</dbReference>
<accession>A0A2V3J0P8</accession>
<dbReference type="Pfam" id="PF11935">
    <property type="entry name" value="SYMPK_PTA1_N"/>
    <property type="match status" value="1"/>
</dbReference>
<feature type="domain" description="Symplekin C-terminal" evidence="7">
    <location>
        <begin position="1077"/>
        <end position="1271"/>
    </location>
</feature>
<dbReference type="Proteomes" id="UP000247409">
    <property type="component" value="Unassembled WGS sequence"/>
</dbReference>
<evidence type="ECO:0000313" key="9">
    <source>
        <dbReference type="Proteomes" id="UP000247409"/>
    </source>
</evidence>
<dbReference type="SUPFAM" id="SSF48371">
    <property type="entry name" value="ARM repeat"/>
    <property type="match status" value="1"/>
</dbReference>
<protein>
    <submittedName>
        <fullName evidence="8">Symplekin</fullName>
    </submittedName>
</protein>
<feature type="region of interest" description="Disordered" evidence="5">
    <location>
        <begin position="1108"/>
        <end position="1128"/>
    </location>
</feature>
<keyword evidence="9" id="KW-1185">Reference proteome</keyword>
<dbReference type="OrthoDB" id="331600at2759"/>
<evidence type="ECO:0000259" key="7">
    <source>
        <dbReference type="Pfam" id="PF12295"/>
    </source>
</evidence>
<evidence type="ECO:0000256" key="1">
    <source>
        <dbReference type="ARBA" id="ARBA00004123"/>
    </source>
</evidence>
<dbReference type="Gene3D" id="1.25.10.10">
    <property type="entry name" value="Leucine-rich Repeat Variant"/>
    <property type="match status" value="1"/>
</dbReference>
<evidence type="ECO:0000313" key="8">
    <source>
        <dbReference type="EMBL" id="PXF46940.1"/>
    </source>
</evidence>
<keyword evidence="3" id="KW-0539">Nucleus</keyword>
<feature type="region of interest" description="Disordered" evidence="5">
    <location>
        <begin position="688"/>
        <end position="770"/>
    </location>
</feature>
<feature type="compositionally biased region" description="Basic and acidic residues" evidence="5">
    <location>
        <begin position="738"/>
        <end position="754"/>
    </location>
</feature>
<proteinExistence type="predicted"/>